<sequence>LKVAQRLARGDVVLLFADGGWKYLATNLWIRPPQAGEGEELDDLMWW</sequence>
<organism evidence="1">
    <name type="scientific">marine sediment metagenome</name>
    <dbReference type="NCBI Taxonomy" id="412755"/>
    <lineage>
        <taxon>unclassified sequences</taxon>
        <taxon>metagenomes</taxon>
        <taxon>ecological metagenomes</taxon>
    </lineage>
</organism>
<evidence type="ECO:0000313" key="1">
    <source>
        <dbReference type="EMBL" id="KKL72822.1"/>
    </source>
</evidence>
<proteinExistence type="predicted"/>
<dbReference type="EMBL" id="LAZR01025154">
    <property type="protein sequence ID" value="KKL72822.1"/>
    <property type="molecule type" value="Genomic_DNA"/>
</dbReference>
<reference evidence="1" key="1">
    <citation type="journal article" date="2015" name="Nature">
        <title>Complex archaea that bridge the gap between prokaryotes and eukaryotes.</title>
        <authorList>
            <person name="Spang A."/>
            <person name="Saw J.H."/>
            <person name="Jorgensen S.L."/>
            <person name="Zaremba-Niedzwiedzka K."/>
            <person name="Martijn J."/>
            <person name="Lind A.E."/>
            <person name="van Eijk R."/>
            <person name="Schleper C."/>
            <person name="Guy L."/>
            <person name="Ettema T.J."/>
        </authorList>
    </citation>
    <scope>NUCLEOTIDE SEQUENCE</scope>
</reference>
<protein>
    <submittedName>
        <fullName evidence="1">Uncharacterized protein</fullName>
    </submittedName>
</protein>
<feature type="non-terminal residue" evidence="1">
    <location>
        <position position="1"/>
    </location>
</feature>
<accession>A0A0F9HCK4</accession>
<gene>
    <name evidence="1" type="ORF">LCGC14_2081080</name>
</gene>
<comment type="caution">
    <text evidence="1">The sequence shown here is derived from an EMBL/GenBank/DDBJ whole genome shotgun (WGS) entry which is preliminary data.</text>
</comment>
<name>A0A0F9HCK4_9ZZZZ</name>
<dbReference type="AlphaFoldDB" id="A0A0F9HCK4"/>